<evidence type="ECO:0000313" key="1">
    <source>
        <dbReference type="EMBL" id="CAL4166356.1"/>
    </source>
</evidence>
<reference evidence="1 2" key="1">
    <citation type="submission" date="2024-05" db="EMBL/GenBank/DDBJ databases">
        <authorList>
            <person name="Wallberg A."/>
        </authorList>
    </citation>
    <scope>NUCLEOTIDE SEQUENCE [LARGE SCALE GENOMIC DNA]</scope>
</reference>
<feature type="non-terminal residue" evidence="1">
    <location>
        <position position="186"/>
    </location>
</feature>
<dbReference type="Pfam" id="PF21672">
    <property type="entry name" value="COMM_HN"/>
    <property type="match status" value="1"/>
</dbReference>
<dbReference type="InterPro" id="IPR047155">
    <property type="entry name" value="COMMD4/6/7/8"/>
</dbReference>
<dbReference type="PANTHER" id="PTHR16231">
    <property type="entry name" value="COMM DOMAIN-CONTAINING PROTEIN 4-8 FAMILY MEMBER"/>
    <property type="match status" value="1"/>
</dbReference>
<dbReference type="AlphaFoldDB" id="A0AAV2S948"/>
<dbReference type="PANTHER" id="PTHR16231:SF4">
    <property type="entry name" value="COMM DOMAIN-CONTAINING PROTEIN 4"/>
    <property type="match status" value="1"/>
</dbReference>
<protein>
    <recommendedName>
        <fullName evidence="3">COMM domain-containing protein 4</fullName>
    </recommendedName>
</protein>
<sequence length="186" mass="20583">MRFRFCWDVDCPDWLLAEISTASKLSSVKLRLLAGNVAKSIHGSQPLKYEVVAKLGSDAKFEELGARAVVAAVRWILASAAGAGVAGNILDSELQQLGLPREHAQAITKVYQDHQQDLEAHARKNSLKVNGSTSWGCNVVRVTVAGEHVPVVQLNYQHQQEDPIILTHEQLQTFMQELNDARNMME</sequence>
<comment type="caution">
    <text evidence="1">The sequence shown here is derived from an EMBL/GenBank/DDBJ whole genome shotgun (WGS) entry which is preliminary data.</text>
</comment>
<dbReference type="Proteomes" id="UP001497623">
    <property type="component" value="Unassembled WGS sequence"/>
</dbReference>
<keyword evidence="2" id="KW-1185">Reference proteome</keyword>
<dbReference type="EMBL" id="CAXKWB010048044">
    <property type="protein sequence ID" value="CAL4166356.1"/>
    <property type="molecule type" value="Genomic_DNA"/>
</dbReference>
<evidence type="ECO:0008006" key="3">
    <source>
        <dbReference type="Google" id="ProtNLM"/>
    </source>
</evidence>
<accession>A0AAV2S948</accession>
<organism evidence="1 2">
    <name type="scientific">Meganyctiphanes norvegica</name>
    <name type="common">Northern krill</name>
    <name type="synonym">Thysanopoda norvegica</name>
    <dbReference type="NCBI Taxonomy" id="48144"/>
    <lineage>
        <taxon>Eukaryota</taxon>
        <taxon>Metazoa</taxon>
        <taxon>Ecdysozoa</taxon>
        <taxon>Arthropoda</taxon>
        <taxon>Crustacea</taxon>
        <taxon>Multicrustacea</taxon>
        <taxon>Malacostraca</taxon>
        <taxon>Eumalacostraca</taxon>
        <taxon>Eucarida</taxon>
        <taxon>Euphausiacea</taxon>
        <taxon>Euphausiidae</taxon>
        <taxon>Meganyctiphanes</taxon>
    </lineage>
</organism>
<gene>
    <name evidence="1" type="ORF">MNOR_LOCUS33401</name>
</gene>
<proteinExistence type="predicted"/>
<evidence type="ECO:0000313" key="2">
    <source>
        <dbReference type="Proteomes" id="UP001497623"/>
    </source>
</evidence>
<name>A0AAV2S948_MEGNR</name>